<comment type="similarity">
    <text evidence="2">Belongs to the peptidase S12 family.</text>
</comment>
<dbReference type="InterPro" id="IPR001466">
    <property type="entry name" value="Beta-lactam-related"/>
</dbReference>
<dbReference type="Pfam" id="PF00144">
    <property type="entry name" value="Beta-lactamase"/>
    <property type="match status" value="1"/>
</dbReference>
<dbReference type="EMBL" id="ML996566">
    <property type="protein sequence ID" value="KAF2761738.1"/>
    <property type="molecule type" value="Genomic_DNA"/>
</dbReference>
<keyword evidence="1" id="KW-0031">Aminopeptidase</keyword>
<dbReference type="NCBIfam" id="NF009622">
    <property type="entry name" value="PRK13128.1"/>
    <property type="match status" value="1"/>
</dbReference>
<dbReference type="Pfam" id="PF07930">
    <property type="entry name" value="DAP_B"/>
    <property type="match status" value="1"/>
</dbReference>
<dbReference type="PANTHER" id="PTHR46825">
    <property type="entry name" value="D-ALANYL-D-ALANINE-CARBOXYPEPTIDASE/ENDOPEPTIDASE AMPH"/>
    <property type="match status" value="1"/>
</dbReference>
<evidence type="ECO:0000256" key="1">
    <source>
        <dbReference type="ARBA" id="ARBA00022438"/>
    </source>
</evidence>
<dbReference type="InterPro" id="IPR027279">
    <property type="entry name" value="D_amino_pept/lipop_sf"/>
</dbReference>
<dbReference type="Proteomes" id="UP000799437">
    <property type="component" value="Unassembled WGS sequence"/>
</dbReference>
<name>A0A6A6WG23_9PEZI</name>
<accession>A0A6A6WG23</accession>
<dbReference type="InterPro" id="IPR012338">
    <property type="entry name" value="Beta-lactam/transpept-like"/>
</dbReference>
<organism evidence="5 6">
    <name type="scientific">Pseudovirgaria hyperparasitica</name>
    <dbReference type="NCBI Taxonomy" id="470096"/>
    <lineage>
        <taxon>Eukaryota</taxon>
        <taxon>Fungi</taxon>
        <taxon>Dikarya</taxon>
        <taxon>Ascomycota</taxon>
        <taxon>Pezizomycotina</taxon>
        <taxon>Dothideomycetes</taxon>
        <taxon>Dothideomycetes incertae sedis</taxon>
        <taxon>Acrospermales</taxon>
        <taxon>Acrospermaceae</taxon>
        <taxon>Pseudovirgaria</taxon>
    </lineage>
</organism>
<proteinExistence type="inferred from homology"/>
<dbReference type="Gene3D" id="3.40.710.10">
    <property type="entry name" value="DD-peptidase/beta-lactamase superfamily"/>
    <property type="match status" value="1"/>
</dbReference>
<feature type="domain" description="Beta-lactamase-related" evidence="3">
    <location>
        <begin position="21"/>
        <end position="333"/>
    </location>
</feature>
<evidence type="ECO:0000313" key="6">
    <source>
        <dbReference type="Proteomes" id="UP000799437"/>
    </source>
</evidence>
<dbReference type="RefSeq" id="XP_033604189.1">
    <property type="nucleotide sequence ID" value="XM_033739610.1"/>
</dbReference>
<evidence type="ECO:0000259" key="4">
    <source>
        <dbReference type="Pfam" id="PF07930"/>
    </source>
</evidence>
<dbReference type="InterPro" id="IPR012856">
    <property type="entry name" value="DAP_B_dom"/>
</dbReference>
<reference evidence="5" key="1">
    <citation type="journal article" date="2020" name="Stud. Mycol.">
        <title>101 Dothideomycetes genomes: a test case for predicting lifestyles and emergence of pathogens.</title>
        <authorList>
            <person name="Haridas S."/>
            <person name="Albert R."/>
            <person name="Binder M."/>
            <person name="Bloem J."/>
            <person name="Labutti K."/>
            <person name="Salamov A."/>
            <person name="Andreopoulos B."/>
            <person name="Baker S."/>
            <person name="Barry K."/>
            <person name="Bills G."/>
            <person name="Bluhm B."/>
            <person name="Cannon C."/>
            <person name="Castanera R."/>
            <person name="Culley D."/>
            <person name="Daum C."/>
            <person name="Ezra D."/>
            <person name="Gonzalez J."/>
            <person name="Henrissat B."/>
            <person name="Kuo A."/>
            <person name="Liang C."/>
            <person name="Lipzen A."/>
            <person name="Lutzoni F."/>
            <person name="Magnuson J."/>
            <person name="Mondo S."/>
            <person name="Nolan M."/>
            <person name="Ohm R."/>
            <person name="Pangilinan J."/>
            <person name="Park H.-J."/>
            <person name="Ramirez L."/>
            <person name="Alfaro M."/>
            <person name="Sun H."/>
            <person name="Tritt A."/>
            <person name="Yoshinaga Y."/>
            <person name="Zwiers L.-H."/>
            <person name="Turgeon B."/>
            <person name="Goodwin S."/>
            <person name="Spatafora J."/>
            <person name="Crous P."/>
            <person name="Grigoriev I."/>
        </authorList>
    </citation>
    <scope>NUCLEOTIDE SEQUENCE</scope>
    <source>
        <strain evidence="5">CBS 121739</strain>
    </source>
</reference>
<dbReference type="OrthoDB" id="5946976at2759"/>
<dbReference type="GO" id="GO:0004177">
    <property type="term" value="F:aminopeptidase activity"/>
    <property type="evidence" value="ECO:0007669"/>
    <property type="project" value="UniProtKB-KW"/>
</dbReference>
<dbReference type="GeneID" id="54480664"/>
<feature type="domain" description="D-aminopeptidase" evidence="4">
    <location>
        <begin position="356"/>
        <end position="538"/>
    </location>
</feature>
<keyword evidence="1" id="KW-0645">Protease</keyword>
<dbReference type="SUPFAM" id="SSF50886">
    <property type="entry name" value="D-aminopeptidase, middle and C-terminal domains"/>
    <property type="match status" value="1"/>
</dbReference>
<dbReference type="Gene3D" id="2.40.128.50">
    <property type="match status" value="2"/>
</dbReference>
<keyword evidence="1" id="KW-0378">Hydrolase</keyword>
<evidence type="ECO:0000313" key="5">
    <source>
        <dbReference type="EMBL" id="KAF2761738.1"/>
    </source>
</evidence>
<dbReference type="PANTHER" id="PTHR46825:SF7">
    <property type="entry name" value="D-ALANYL-D-ALANINE CARBOXYPEPTIDASE"/>
    <property type="match status" value="1"/>
</dbReference>
<dbReference type="InterPro" id="IPR050491">
    <property type="entry name" value="AmpC-like"/>
</dbReference>
<keyword evidence="6" id="KW-1185">Reference proteome</keyword>
<sequence length="540" mass="58867">MVSITPQAVRQALIDMSGRFRGPGGAAAVLKDGELVDTYVWGYADMDKGVLMESTTPLPICSISKQMLCATLHDLNENPPSEMVAKGEFKKRVQLEMSTLLHPGIVKDTGLTVDHLCDNQSGIRDYWALGTLFGARPVTHYSISKHNTLALDALKSFQFEPGNGYSYANTNFNILARLIERVTGREIGDLIAERVFERAGMKTAKLIPDASKRPGPGTGYEGDELRGYLPAENNIEWAGDAGIVASLEDMIAYEKYFDQHWTQSSSWAQSAGTTVPFKSGGKSGYRMGLVHWDVQDVPVIGHSGGLRGYKLNRLYAPSHRLSIVVMQNHMANAVTASEYVMGKLLAKPEVVKPASIKPSELWAGAYLDDESKLSIVIVSNESSITISMIGGSETIPLTSNTTAQSTGIHASIVADTLHIFRPMANFTAAARRIKQSPTGVPDPNLARVQGSYRCDEIGSTVEFVGEGGILYASFDGFMGRGPPHLMRYLGEDVWLMACPRGMDAPAPGDWTIVVHRHENGDVEGVTIGCWLARKLEFKRI</sequence>
<dbReference type="SUPFAM" id="SSF56601">
    <property type="entry name" value="beta-lactamase/transpeptidase-like"/>
    <property type="match status" value="1"/>
</dbReference>
<gene>
    <name evidence="5" type="ORF">EJ05DRAFT_183513</name>
</gene>
<dbReference type="AlphaFoldDB" id="A0A6A6WG23"/>
<evidence type="ECO:0000259" key="3">
    <source>
        <dbReference type="Pfam" id="PF00144"/>
    </source>
</evidence>
<protein>
    <submittedName>
        <fullName evidence="5">Beta-lactamase/transpeptidase-like protein</fullName>
    </submittedName>
</protein>
<evidence type="ECO:0000256" key="2">
    <source>
        <dbReference type="ARBA" id="ARBA00038215"/>
    </source>
</evidence>